<dbReference type="PANTHER" id="PTHR30486">
    <property type="entry name" value="TWITCHING MOTILITY PROTEIN PILT"/>
    <property type="match status" value="1"/>
</dbReference>
<sequence>MDIELTPLSEPQTAAAPQGAVRTAPAPAVRELPSLDDVHIDDLLKLVVQRNASDLHLCVGVPPVLRIDGQLYRTSFQPATPKQTQRLIYEILTDEQIQRFENNLELDFSYALQDIARFRVNVYKERGAIAAAFRLIPRRVPTVQELELPLILEEIVTRPRGLILVTGPTGHGKSTTLAAMINHLNTTKSLHIITIEDPIEYLHQHKKCIINQRELGEDTKSFPAALRSALREDPDVILVGEMRDPETIAIAITAAETGHLVMSTLHTNSAAETIDRIIDVFPPNQQPQIRVQLSMNLVAVISQQLLPRAPGAPRSPLGGGRIAAVEIMIANPAIRNLIREGKTHQIPSMIQTGASEGMQTMDQALRDLYARGLITYETAMERAHNPEELKKLIAGVTTSAAGR</sequence>
<name>A0A2H5XBT9_9BACT</name>
<comment type="caution">
    <text evidence="4">The sequence shown here is derived from an EMBL/GenBank/DDBJ whole genome shotgun (WGS) entry which is preliminary data.</text>
</comment>
<dbReference type="InterPro" id="IPR050921">
    <property type="entry name" value="T4SS_GSP_E_ATPase"/>
</dbReference>
<dbReference type="Proteomes" id="UP000236173">
    <property type="component" value="Unassembled WGS sequence"/>
</dbReference>
<dbReference type="EMBL" id="BEHT01000013">
    <property type="protein sequence ID" value="GBC98660.1"/>
    <property type="molecule type" value="Genomic_DNA"/>
</dbReference>
<dbReference type="GO" id="GO:0016887">
    <property type="term" value="F:ATP hydrolysis activity"/>
    <property type="evidence" value="ECO:0007669"/>
    <property type="project" value="InterPro"/>
</dbReference>
<evidence type="ECO:0000256" key="2">
    <source>
        <dbReference type="SAM" id="MobiDB-lite"/>
    </source>
</evidence>
<dbReference type="NCBIfam" id="TIGR01420">
    <property type="entry name" value="pilT_fam"/>
    <property type="match status" value="1"/>
</dbReference>
<dbReference type="Gene3D" id="3.30.450.90">
    <property type="match status" value="1"/>
</dbReference>
<feature type="domain" description="Bacterial type II secretion system protein E" evidence="3">
    <location>
        <begin position="230"/>
        <end position="244"/>
    </location>
</feature>
<evidence type="ECO:0000259" key="3">
    <source>
        <dbReference type="PROSITE" id="PS00662"/>
    </source>
</evidence>
<dbReference type="CDD" id="cd01131">
    <property type="entry name" value="PilT"/>
    <property type="match status" value="1"/>
</dbReference>
<reference evidence="5" key="1">
    <citation type="submission" date="2017-09" db="EMBL/GenBank/DDBJ databases">
        <title>Metaegenomics of thermophilic ammonia-oxidizing enrichment culture.</title>
        <authorList>
            <person name="Kato S."/>
            <person name="Suzuki K."/>
        </authorList>
    </citation>
    <scope>NUCLEOTIDE SEQUENCE [LARGE SCALE GENOMIC DNA]</scope>
</reference>
<dbReference type="SUPFAM" id="SSF52540">
    <property type="entry name" value="P-loop containing nucleoside triphosphate hydrolases"/>
    <property type="match status" value="1"/>
</dbReference>
<accession>A0A2H5XBT9</accession>
<dbReference type="GO" id="GO:0005524">
    <property type="term" value="F:ATP binding"/>
    <property type="evidence" value="ECO:0007669"/>
    <property type="project" value="InterPro"/>
</dbReference>
<dbReference type="AlphaFoldDB" id="A0A2H5XBT9"/>
<gene>
    <name evidence="4" type="primary">pilT_4</name>
    <name evidence="4" type="ORF">HRbin17_01174</name>
</gene>
<dbReference type="InterPro" id="IPR003593">
    <property type="entry name" value="AAA+_ATPase"/>
</dbReference>
<evidence type="ECO:0000313" key="4">
    <source>
        <dbReference type="EMBL" id="GBC98660.1"/>
    </source>
</evidence>
<dbReference type="InterPro" id="IPR027417">
    <property type="entry name" value="P-loop_NTPase"/>
</dbReference>
<dbReference type="SMART" id="SM00382">
    <property type="entry name" value="AAA"/>
    <property type="match status" value="1"/>
</dbReference>
<feature type="region of interest" description="Disordered" evidence="2">
    <location>
        <begin position="1"/>
        <end position="21"/>
    </location>
</feature>
<dbReference type="InterPro" id="IPR001482">
    <property type="entry name" value="T2SS/T4SS_dom"/>
</dbReference>
<dbReference type="PROSITE" id="PS00662">
    <property type="entry name" value="T2SP_E"/>
    <property type="match status" value="1"/>
</dbReference>
<protein>
    <submittedName>
        <fullName evidence="4">Twitching mobility protein</fullName>
    </submittedName>
</protein>
<dbReference type="Pfam" id="PF00437">
    <property type="entry name" value="T2SSE"/>
    <property type="match status" value="1"/>
</dbReference>
<dbReference type="InterPro" id="IPR006321">
    <property type="entry name" value="PilT/PilU"/>
</dbReference>
<organism evidence="4 5">
    <name type="scientific">Candidatus Fervidibacter japonicus</name>
    <dbReference type="NCBI Taxonomy" id="2035412"/>
    <lineage>
        <taxon>Bacteria</taxon>
        <taxon>Candidatus Fervidibacterota</taxon>
        <taxon>Candidatus Fervidibacter</taxon>
    </lineage>
</organism>
<proteinExistence type="inferred from homology"/>
<evidence type="ECO:0000256" key="1">
    <source>
        <dbReference type="ARBA" id="ARBA00006611"/>
    </source>
</evidence>
<dbReference type="PANTHER" id="PTHR30486:SF16">
    <property type="entry name" value="TWITCHING MOTILITY PROTEIN PILT"/>
    <property type="match status" value="1"/>
</dbReference>
<dbReference type="Gene3D" id="3.40.50.300">
    <property type="entry name" value="P-loop containing nucleotide triphosphate hydrolases"/>
    <property type="match status" value="1"/>
</dbReference>
<comment type="similarity">
    <text evidence="1">Belongs to the GSP E family.</text>
</comment>
<evidence type="ECO:0000313" key="5">
    <source>
        <dbReference type="Proteomes" id="UP000236173"/>
    </source>
</evidence>